<keyword evidence="1" id="KW-0732">Signal</keyword>
<proteinExistence type="predicted"/>
<dbReference type="AlphaFoldDB" id="W4FJ79"/>
<dbReference type="RefSeq" id="XP_009843537.1">
    <property type="nucleotide sequence ID" value="XM_009845235.1"/>
</dbReference>
<feature type="chain" id="PRO_5004841545" evidence="1">
    <location>
        <begin position="24"/>
        <end position="92"/>
    </location>
</feature>
<organism evidence="2">
    <name type="scientific">Aphanomyces astaci</name>
    <name type="common">Crayfish plague agent</name>
    <dbReference type="NCBI Taxonomy" id="112090"/>
    <lineage>
        <taxon>Eukaryota</taxon>
        <taxon>Sar</taxon>
        <taxon>Stramenopiles</taxon>
        <taxon>Oomycota</taxon>
        <taxon>Saprolegniomycetes</taxon>
        <taxon>Saprolegniales</taxon>
        <taxon>Verrucalvaceae</taxon>
        <taxon>Aphanomyces</taxon>
    </lineage>
</organism>
<protein>
    <submittedName>
        <fullName evidence="2">Uncharacterized protein</fullName>
    </submittedName>
</protein>
<accession>W4FJ79</accession>
<evidence type="ECO:0000256" key="1">
    <source>
        <dbReference type="SAM" id="SignalP"/>
    </source>
</evidence>
<gene>
    <name evidence="2" type="ORF">H257_16709</name>
</gene>
<dbReference type="GeneID" id="20818705"/>
<sequence length="92" mass="9356">MNSNVLFSVLAALATTLPASVSATDVSVLGVPGTFHVPAGVSCGGSDLTRIGAYPGPQPRQEFGSCCPALLNRLLLTKGQVGHPIGSNEIHD</sequence>
<reference evidence="2" key="1">
    <citation type="submission" date="2013-12" db="EMBL/GenBank/DDBJ databases">
        <title>The Genome Sequence of Aphanomyces astaci APO3.</title>
        <authorList>
            <consortium name="The Broad Institute Genomics Platform"/>
            <person name="Russ C."/>
            <person name="Tyler B."/>
            <person name="van West P."/>
            <person name="Dieguez-Uribeondo J."/>
            <person name="Young S.K."/>
            <person name="Zeng Q."/>
            <person name="Gargeya S."/>
            <person name="Fitzgerald M."/>
            <person name="Abouelleil A."/>
            <person name="Alvarado L."/>
            <person name="Chapman S.B."/>
            <person name="Gainer-Dewar J."/>
            <person name="Goldberg J."/>
            <person name="Griggs A."/>
            <person name="Gujja S."/>
            <person name="Hansen M."/>
            <person name="Howarth C."/>
            <person name="Imamovic A."/>
            <person name="Ireland A."/>
            <person name="Larimer J."/>
            <person name="McCowan C."/>
            <person name="Murphy C."/>
            <person name="Pearson M."/>
            <person name="Poon T.W."/>
            <person name="Priest M."/>
            <person name="Roberts A."/>
            <person name="Saif S."/>
            <person name="Shea T."/>
            <person name="Sykes S."/>
            <person name="Wortman J."/>
            <person name="Nusbaum C."/>
            <person name="Birren B."/>
        </authorList>
    </citation>
    <scope>NUCLEOTIDE SEQUENCE [LARGE SCALE GENOMIC DNA]</scope>
    <source>
        <strain evidence="2">APO3</strain>
    </source>
</reference>
<dbReference type="EMBL" id="KI913204">
    <property type="protein sequence ID" value="ETV66896.1"/>
    <property type="molecule type" value="Genomic_DNA"/>
</dbReference>
<dbReference type="VEuPathDB" id="FungiDB:H257_16709"/>
<evidence type="ECO:0000313" key="2">
    <source>
        <dbReference type="EMBL" id="ETV66896.1"/>
    </source>
</evidence>
<feature type="signal peptide" evidence="1">
    <location>
        <begin position="1"/>
        <end position="23"/>
    </location>
</feature>
<name>W4FJ79_APHAT</name>